<organism evidence="1 2">
    <name type="scientific">Clostridium luticellarii</name>
    <dbReference type="NCBI Taxonomy" id="1691940"/>
    <lineage>
        <taxon>Bacteria</taxon>
        <taxon>Bacillati</taxon>
        <taxon>Bacillota</taxon>
        <taxon>Clostridia</taxon>
        <taxon>Eubacteriales</taxon>
        <taxon>Clostridiaceae</taxon>
        <taxon>Clostridium</taxon>
    </lineage>
</organism>
<dbReference type="EMBL" id="PVXP01000059">
    <property type="protein sequence ID" value="PRR82118.1"/>
    <property type="molecule type" value="Genomic_DNA"/>
</dbReference>
<name>A0A2T0BDZ7_9CLOT</name>
<dbReference type="AlphaFoldDB" id="A0A2T0BDZ7"/>
<evidence type="ECO:0000313" key="2">
    <source>
        <dbReference type="Proteomes" id="UP000237798"/>
    </source>
</evidence>
<dbReference type="OrthoDB" id="1913811at2"/>
<sequence>MIGKIIDLNVTDALVSFKDGSIADISISHLPYSAKIGDTVNINPDSMFMANDKLKNTSFMNIF</sequence>
<reference evidence="1 2" key="1">
    <citation type="submission" date="2018-03" db="EMBL/GenBank/DDBJ databases">
        <title>Genome sequence of Clostridium luticellarii DSM 29923.</title>
        <authorList>
            <person name="Poehlein A."/>
            <person name="Daniel R."/>
        </authorList>
    </citation>
    <scope>NUCLEOTIDE SEQUENCE [LARGE SCALE GENOMIC DNA]</scope>
    <source>
        <strain evidence="1 2">DSM 29923</strain>
    </source>
</reference>
<keyword evidence="2" id="KW-1185">Reference proteome</keyword>
<accession>A0A2T0BDZ7</accession>
<dbReference type="Proteomes" id="UP000237798">
    <property type="component" value="Unassembled WGS sequence"/>
</dbReference>
<protein>
    <submittedName>
        <fullName evidence="1">Uncharacterized protein</fullName>
    </submittedName>
</protein>
<comment type="caution">
    <text evidence="1">The sequence shown here is derived from an EMBL/GenBank/DDBJ whole genome shotgun (WGS) entry which is preliminary data.</text>
</comment>
<proteinExistence type="predicted"/>
<dbReference type="RefSeq" id="WP_106010508.1">
    <property type="nucleotide sequence ID" value="NZ_JALCPJ010000012.1"/>
</dbReference>
<gene>
    <name evidence="1" type="ORF">CLLU_29320</name>
</gene>
<evidence type="ECO:0000313" key="1">
    <source>
        <dbReference type="EMBL" id="PRR82118.1"/>
    </source>
</evidence>